<dbReference type="Pfam" id="PF13561">
    <property type="entry name" value="adh_short_C2"/>
    <property type="match status" value="1"/>
</dbReference>
<reference evidence="3 4" key="2">
    <citation type="submission" date="2021-10" db="EMBL/GenBank/DDBJ databases">
        <authorList>
            <person name="Piombo E."/>
        </authorList>
    </citation>
    <scope>NUCLEOTIDE SEQUENCE [LARGE SCALE GENOMIC DNA]</scope>
</reference>
<dbReference type="EMBL" id="CABFNO020001247">
    <property type="protein sequence ID" value="CAG9974214.1"/>
    <property type="molecule type" value="Genomic_DNA"/>
</dbReference>
<organism evidence="3 4">
    <name type="scientific">Clonostachys byssicola</name>
    <dbReference type="NCBI Taxonomy" id="160290"/>
    <lineage>
        <taxon>Eukaryota</taxon>
        <taxon>Fungi</taxon>
        <taxon>Dikarya</taxon>
        <taxon>Ascomycota</taxon>
        <taxon>Pezizomycotina</taxon>
        <taxon>Sordariomycetes</taxon>
        <taxon>Hypocreomycetidae</taxon>
        <taxon>Hypocreales</taxon>
        <taxon>Bionectriaceae</taxon>
        <taxon>Clonostachys</taxon>
    </lineage>
</organism>
<evidence type="ECO:0000313" key="3">
    <source>
        <dbReference type="EMBL" id="CAG9974214.1"/>
    </source>
</evidence>
<comment type="similarity">
    <text evidence="1">Belongs to the short-chain dehydrogenases/reductases (SDR) family.</text>
</comment>
<dbReference type="PANTHER" id="PTHR42760">
    <property type="entry name" value="SHORT-CHAIN DEHYDROGENASES/REDUCTASES FAMILY MEMBER"/>
    <property type="match status" value="1"/>
</dbReference>
<keyword evidence="2" id="KW-0521">NADP</keyword>
<dbReference type="SUPFAM" id="SSF51735">
    <property type="entry name" value="NAD(P)-binding Rossmann-fold domains"/>
    <property type="match status" value="1"/>
</dbReference>
<dbReference type="PRINTS" id="PR00081">
    <property type="entry name" value="GDHRDH"/>
</dbReference>
<dbReference type="Gene3D" id="3.40.50.720">
    <property type="entry name" value="NAD(P)-binding Rossmann-like Domain"/>
    <property type="match status" value="1"/>
</dbReference>
<dbReference type="OrthoDB" id="498125at2759"/>
<name>A0A9N9U5F4_9HYPO</name>
<protein>
    <submittedName>
        <fullName evidence="3">Uncharacterized protein</fullName>
    </submittedName>
</protein>
<dbReference type="Proteomes" id="UP000754883">
    <property type="component" value="Unassembled WGS sequence"/>
</dbReference>
<comment type="caution">
    <text evidence="3">The sequence shown here is derived from an EMBL/GenBank/DDBJ whole genome shotgun (WGS) entry which is preliminary data.</text>
</comment>
<dbReference type="InterPro" id="IPR036291">
    <property type="entry name" value="NAD(P)-bd_dom_sf"/>
</dbReference>
<evidence type="ECO:0000313" key="4">
    <source>
        <dbReference type="Proteomes" id="UP000754883"/>
    </source>
</evidence>
<evidence type="ECO:0000256" key="2">
    <source>
        <dbReference type="ARBA" id="ARBA00022857"/>
    </source>
</evidence>
<gene>
    <name evidence="3" type="ORF">CBYS24578_00011738</name>
</gene>
<dbReference type="InterPro" id="IPR002347">
    <property type="entry name" value="SDR_fam"/>
</dbReference>
<evidence type="ECO:0000256" key="1">
    <source>
        <dbReference type="ARBA" id="ARBA00006484"/>
    </source>
</evidence>
<dbReference type="GO" id="GO:0016616">
    <property type="term" value="F:oxidoreductase activity, acting on the CH-OH group of donors, NAD or NADP as acceptor"/>
    <property type="evidence" value="ECO:0007669"/>
    <property type="project" value="TreeGrafter"/>
</dbReference>
<sequence>MSTHASFPDLKGKVALVTGIGQTGSDGNVWGDEPRVWGNGAATARLLALNGVKVFGCDINMVSAKNTQQRIQALGGVVEIAEADVTKSGDVKRLVQEALKAFGRIDILVNNVGRSEPGCPATMEEHIWDAQADLNVKSVYLTCHEVLPLMEAQGSGSIINIASIAGLRYIGKPQVAYSTFKAAVIQFTKATAVIYAPRKVRLNSVVPGLMHTPLVGYLADKYAGGDIDGFVKKRDDAVPTGKQGDSFDIANAVTFLASESSKYITGQKLVVDGGITSSTR</sequence>
<keyword evidence="4" id="KW-1185">Reference proteome</keyword>
<dbReference type="FunFam" id="3.40.50.720:FF:000084">
    <property type="entry name" value="Short-chain dehydrogenase reductase"/>
    <property type="match status" value="1"/>
</dbReference>
<accession>A0A9N9U5F4</accession>
<dbReference type="AlphaFoldDB" id="A0A9N9U5F4"/>
<dbReference type="PRINTS" id="PR00080">
    <property type="entry name" value="SDRFAMILY"/>
</dbReference>
<reference evidence="4" key="1">
    <citation type="submission" date="2019-06" db="EMBL/GenBank/DDBJ databases">
        <authorList>
            <person name="Broberg M."/>
        </authorList>
    </citation>
    <scope>NUCLEOTIDE SEQUENCE [LARGE SCALE GENOMIC DNA]</scope>
</reference>
<proteinExistence type="inferred from homology"/>